<evidence type="ECO:0000256" key="6">
    <source>
        <dbReference type="RuleBase" id="RU000454"/>
    </source>
</evidence>
<organism evidence="10 11">
    <name type="scientific">Blepharisma stoltei</name>
    <dbReference type="NCBI Taxonomy" id="1481888"/>
    <lineage>
        <taxon>Eukaryota</taxon>
        <taxon>Sar</taxon>
        <taxon>Alveolata</taxon>
        <taxon>Ciliophora</taxon>
        <taxon>Postciliodesmatophora</taxon>
        <taxon>Heterotrichea</taxon>
        <taxon>Heterotrichida</taxon>
        <taxon>Blepharismidae</taxon>
        <taxon>Blepharisma</taxon>
    </lineage>
</organism>
<feature type="domain" description="Peptidase A1" evidence="9">
    <location>
        <begin position="61"/>
        <end position="382"/>
    </location>
</feature>
<feature type="active site" evidence="5">
    <location>
        <position position="271"/>
    </location>
</feature>
<dbReference type="GO" id="GO:0016485">
    <property type="term" value="P:protein processing"/>
    <property type="evidence" value="ECO:0007669"/>
    <property type="project" value="UniProtKB-ARBA"/>
</dbReference>
<dbReference type="GO" id="GO:0004190">
    <property type="term" value="F:aspartic-type endopeptidase activity"/>
    <property type="evidence" value="ECO:0007669"/>
    <property type="project" value="UniProtKB-KW"/>
</dbReference>
<evidence type="ECO:0000256" key="5">
    <source>
        <dbReference type="PIRSR" id="PIRSR601461-1"/>
    </source>
</evidence>
<dbReference type="EMBL" id="CAJZBQ010000057">
    <property type="protein sequence ID" value="CAG9333850.1"/>
    <property type="molecule type" value="Genomic_DNA"/>
</dbReference>
<name>A0AAU9KKG9_9CILI</name>
<dbReference type="AlphaFoldDB" id="A0AAU9KKG9"/>
<keyword evidence="11" id="KW-1185">Reference proteome</keyword>
<keyword evidence="8" id="KW-0732">Signal</keyword>
<dbReference type="InterPro" id="IPR001969">
    <property type="entry name" value="Aspartic_peptidase_AS"/>
</dbReference>
<dbReference type="Proteomes" id="UP001162131">
    <property type="component" value="Unassembled WGS sequence"/>
</dbReference>
<keyword evidence="3 6" id="KW-0064">Aspartyl protease</keyword>
<evidence type="ECO:0000256" key="3">
    <source>
        <dbReference type="ARBA" id="ARBA00022750"/>
    </source>
</evidence>
<dbReference type="Gene3D" id="2.40.70.10">
    <property type="entry name" value="Acid Proteases"/>
    <property type="match status" value="2"/>
</dbReference>
<accession>A0AAU9KKG9</accession>
<dbReference type="InterPro" id="IPR001461">
    <property type="entry name" value="Aspartic_peptidase_A1"/>
</dbReference>
<evidence type="ECO:0000313" key="11">
    <source>
        <dbReference type="Proteomes" id="UP001162131"/>
    </source>
</evidence>
<comment type="similarity">
    <text evidence="1 6">Belongs to the peptidase A1 family.</text>
</comment>
<dbReference type="PANTHER" id="PTHR47966">
    <property type="entry name" value="BETA-SITE APP-CLEAVING ENZYME, ISOFORM A-RELATED"/>
    <property type="match status" value="1"/>
</dbReference>
<evidence type="ECO:0000256" key="7">
    <source>
        <dbReference type="SAM" id="Phobius"/>
    </source>
</evidence>
<comment type="caution">
    <text evidence="10">The sequence shown here is derived from an EMBL/GenBank/DDBJ whole genome shotgun (WGS) entry which is preliminary data.</text>
</comment>
<keyword evidence="7" id="KW-1133">Transmembrane helix</keyword>
<keyword evidence="7" id="KW-0812">Transmembrane</keyword>
<evidence type="ECO:0000256" key="1">
    <source>
        <dbReference type="ARBA" id="ARBA00007447"/>
    </source>
</evidence>
<dbReference type="Pfam" id="PF00026">
    <property type="entry name" value="Asp"/>
    <property type="match status" value="1"/>
</dbReference>
<feature type="signal peptide" evidence="8">
    <location>
        <begin position="1"/>
        <end position="20"/>
    </location>
</feature>
<feature type="active site" evidence="5">
    <location>
        <position position="79"/>
    </location>
</feature>
<dbReference type="InterPro" id="IPR021109">
    <property type="entry name" value="Peptidase_aspartic_dom_sf"/>
</dbReference>
<dbReference type="SUPFAM" id="SSF50630">
    <property type="entry name" value="Acid proteases"/>
    <property type="match status" value="1"/>
</dbReference>
<dbReference type="InterPro" id="IPR034164">
    <property type="entry name" value="Pepsin-like_dom"/>
</dbReference>
<feature type="chain" id="PRO_5043459908" description="Peptidase A1 domain-containing protein" evidence="8">
    <location>
        <begin position="21"/>
        <end position="438"/>
    </location>
</feature>
<gene>
    <name evidence="10" type="ORF">BSTOLATCC_MIC59659</name>
</gene>
<dbReference type="PROSITE" id="PS00141">
    <property type="entry name" value="ASP_PROTEASE"/>
    <property type="match status" value="2"/>
</dbReference>
<evidence type="ECO:0000259" key="9">
    <source>
        <dbReference type="PROSITE" id="PS51767"/>
    </source>
</evidence>
<sequence>MRFLLCWIFALAVTCYIVIPLEKSQPMKMIDINSIKLAELSLNLIDLNTSSYFENVMNMQYSGKIRLGTPPVEFKVIFDTGSSWLWVPSTNCRTACHPCSNYLNTSNSSSYKSLGEKITLSYGMGFAQGDLSQERVIIGDRNPLNVSNQAFISVNQNKDFEGMQADGILGLAFRKLSKGYNTLLDNIKLQGLITNKIFSVYFGDNFFGDSKITSPNSAIIFGGYDLASYAQNSDIIWMSVFPETGYWTVLLTNIKVDYTLIDYVSFLAIVDTGTSLIMAPKNEANDIMMRIHQKGQCYLAFGFLVCDCGISHKITDYPDISFELGSGHAFVLKPEEYFMKEGLYCQLLLTSLQKGNFWILGDVFLRKYYSIYDAENSKVGFALAAKSTVVVTADFGFGSSILPMFFLTLLFIGSSILYYKWQEFDVDEGATRYQRIHV</sequence>
<dbReference type="CDD" id="cd05471">
    <property type="entry name" value="pepsin_like"/>
    <property type="match status" value="1"/>
</dbReference>
<keyword evidence="7" id="KW-0472">Membrane</keyword>
<dbReference type="PANTHER" id="PTHR47966:SF51">
    <property type="entry name" value="BETA-SITE APP-CLEAVING ENZYME, ISOFORM A-RELATED"/>
    <property type="match status" value="1"/>
</dbReference>
<proteinExistence type="inferred from homology"/>
<evidence type="ECO:0000256" key="4">
    <source>
        <dbReference type="ARBA" id="ARBA00022801"/>
    </source>
</evidence>
<keyword evidence="2 6" id="KW-0645">Protease</keyword>
<evidence type="ECO:0000256" key="8">
    <source>
        <dbReference type="SAM" id="SignalP"/>
    </source>
</evidence>
<keyword evidence="4 6" id="KW-0378">Hydrolase</keyword>
<reference evidence="10" key="1">
    <citation type="submission" date="2021-09" db="EMBL/GenBank/DDBJ databases">
        <authorList>
            <consortium name="AG Swart"/>
            <person name="Singh M."/>
            <person name="Singh A."/>
            <person name="Seah K."/>
            <person name="Emmerich C."/>
        </authorList>
    </citation>
    <scope>NUCLEOTIDE SEQUENCE</scope>
    <source>
        <strain evidence="10">ATCC30299</strain>
    </source>
</reference>
<evidence type="ECO:0000313" key="10">
    <source>
        <dbReference type="EMBL" id="CAG9333850.1"/>
    </source>
</evidence>
<evidence type="ECO:0000256" key="2">
    <source>
        <dbReference type="ARBA" id="ARBA00022670"/>
    </source>
</evidence>
<dbReference type="PRINTS" id="PR00792">
    <property type="entry name" value="PEPSIN"/>
</dbReference>
<dbReference type="PROSITE" id="PS51767">
    <property type="entry name" value="PEPTIDASE_A1"/>
    <property type="match status" value="1"/>
</dbReference>
<feature type="transmembrane region" description="Helical" evidence="7">
    <location>
        <begin position="395"/>
        <end position="419"/>
    </location>
</feature>
<dbReference type="FunFam" id="2.40.70.10:FF:000115">
    <property type="entry name" value="Lysosomal aspartic protease"/>
    <property type="match status" value="1"/>
</dbReference>
<dbReference type="InterPro" id="IPR033121">
    <property type="entry name" value="PEPTIDASE_A1"/>
</dbReference>
<protein>
    <recommendedName>
        <fullName evidence="9">Peptidase A1 domain-containing protein</fullName>
    </recommendedName>
</protein>